<name>A0ABY4MYD3_9MICO</name>
<evidence type="ECO:0000313" key="2">
    <source>
        <dbReference type="EMBL" id="UQN15440.1"/>
    </source>
</evidence>
<accession>A0ABY4MYD3</accession>
<protein>
    <submittedName>
        <fullName evidence="2">Agmatine deiminase family protein</fullName>
    </submittedName>
</protein>
<reference evidence="2" key="1">
    <citation type="submission" date="2022-05" db="EMBL/GenBank/DDBJ databases">
        <title>Complete genome sequence of toluene-degrading Gulosibacter sediminis strain ACHW.36C.</title>
        <authorList>
            <person name="Wai A.C."/>
            <person name="Lai G.K."/>
            <person name="Griffin S.D."/>
            <person name="Leung F.C."/>
        </authorList>
    </citation>
    <scope>NUCLEOTIDE SEQUENCE [LARGE SCALE GENOMIC DNA]</scope>
    <source>
        <strain evidence="2">ACHW.36C</strain>
    </source>
</reference>
<gene>
    <name evidence="2" type="ORF">M3M28_02940</name>
</gene>
<dbReference type="InterPro" id="IPR007466">
    <property type="entry name" value="Peptidyl-Arg-deiminase_porph"/>
</dbReference>
<keyword evidence="1" id="KW-0378">Hydrolase</keyword>
<dbReference type="EMBL" id="CP097160">
    <property type="protein sequence ID" value="UQN15440.1"/>
    <property type="molecule type" value="Genomic_DNA"/>
</dbReference>
<proteinExistence type="predicted"/>
<dbReference type="Gene3D" id="3.75.10.10">
    <property type="entry name" value="L-arginine/glycine Amidinotransferase, Chain A"/>
    <property type="match status" value="1"/>
</dbReference>
<sequence>MKMPAEWERHERTWMAWPGPGYLFGSSEADADEARATWASVANATVDFEPVTILVPSSELGAAKRALSSRVHIEEAELNDAWMRDIGPTFAFDGDELVAVNWVFNGWGAQSWANWDKDQHIGRRVAELAGVRVVDSPLVNEGGGIHVDGAGQVMVTRTVQLDPGRNPNWNTAKVEQELADKLGTTSTVWLPRGLTRDSEEFGTRGHVDIVASYTPDGRVLVHDQRDEAHPDFAVTKQVIAALTEAFDATDTPREILRVPAPKELRDAEGWVDYSYINHLVANDAVIACGFNDANDAEAFEVLAEAYPGREIVPVDARPIFARGGGVHCITQQQPAR</sequence>
<dbReference type="PANTHER" id="PTHR31377:SF0">
    <property type="entry name" value="AGMATINE DEIMINASE-RELATED"/>
    <property type="match status" value="1"/>
</dbReference>
<dbReference type="Pfam" id="PF04371">
    <property type="entry name" value="PAD_porph"/>
    <property type="match status" value="1"/>
</dbReference>
<organism evidence="2">
    <name type="scientific">Gulosibacter sediminis</name>
    <dbReference type="NCBI Taxonomy" id="1729695"/>
    <lineage>
        <taxon>Bacteria</taxon>
        <taxon>Bacillati</taxon>
        <taxon>Actinomycetota</taxon>
        <taxon>Actinomycetes</taxon>
        <taxon>Micrococcales</taxon>
        <taxon>Microbacteriaceae</taxon>
        <taxon>Gulosibacter</taxon>
    </lineage>
</organism>
<dbReference type="SUPFAM" id="SSF55909">
    <property type="entry name" value="Pentein"/>
    <property type="match status" value="1"/>
</dbReference>
<dbReference type="PANTHER" id="PTHR31377">
    <property type="entry name" value="AGMATINE DEIMINASE-RELATED"/>
    <property type="match status" value="1"/>
</dbReference>
<evidence type="ECO:0000256" key="1">
    <source>
        <dbReference type="ARBA" id="ARBA00022801"/>
    </source>
</evidence>